<dbReference type="AlphaFoldDB" id="A0A4R1NRT5"/>
<evidence type="ECO:0000256" key="2">
    <source>
        <dbReference type="ARBA" id="ARBA00022989"/>
    </source>
</evidence>
<feature type="transmembrane region" description="Helical" evidence="4">
    <location>
        <begin position="385"/>
        <end position="403"/>
    </location>
</feature>
<feature type="transmembrane region" description="Helical" evidence="4">
    <location>
        <begin position="51"/>
        <end position="75"/>
    </location>
</feature>
<evidence type="ECO:0000256" key="4">
    <source>
        <dbReference type="SAM" id="Phobius"/>
    </source>
</evidence>
<organism evidence="6 7">
    <name type="scientific">Sodalis ligni</name>
    <dbReference type="NCBI Taxonomy" id="2697027"/>
    <lineage>
        <taxon>Bacteria</taxon>
        <taxon>Pseudomonadati</taxon>
        <taxon>Pseudomonadota</taxon>
        <taxon>Gammaproteobacteria</taxon>
        <taxon>Enterobacterales</taxon>
        <taxon>Bruguierivoracaceae</taxon>
        <taxon>Sodalis</taxon>
    </lineage>
</organism>
<dbReference type="InterPro" id="IPR036259">
    <property type="entry name" value="MFS_trans_sf"/>
</dbReference>
<evidence type="ECO:0000256" key="3">
    <source>
        <dbReference type="ARBA" id="ARBA00023136"/>
    </source>
</evidence>
<evidence type="ECO:0000259" key="5">
    <source>
        <dbReference type="PROSITE" id="PS50850"/>
    </source>
</evidence>
<reference evidence="6 7" key="1">
    <citation type="submission" date="2019-02" db="EMBL/GenBank/DDBJ databases">
        <title>Investigation of anaerobic lignin degradation for improved lignocellulosic biofuels.</title>
        <authorList>
            <person name="Deangelis K."/>
        </authorList>
    </citation>
    <scope>NUCLEOTIDE SEQUENCE [LARGE SCALE GENOMIC DNA]</scope>
    <source>
        <strain evidence="6 7">159R</strain>
    </source>
</reference>
<dbReference type="GO" id="GO:0016020">
    <property type="term" value="C:membrane"/>
    <property type="evidence" value="ECO:0007669"/>
    <property type="project" value="InterPro"/>
</dbReference>
<dbReference type="InterPro" id="IPR020846">
    <property type="entry name" value="MFS_dom"/>
</dbReference>
<feature type="transmembrane region" description="Helical" evidence="4">
    <location>
        <begin position="357"/>
        <end position="379"/>
    </location>
</feature>
<feature type="transmembrane region" description="Helical" evidence="4">
    <location>
        <begin position="82"/>
        <end position="100"/>
    </location>
</feature>
<evidence type="ECO:0000256" key="1">
    <source>
        <dbReference type="ARBA" id="ARBA00022692"/>
    </source>
</evidence>
<proteinExistence type="predicted"/>
<keyword evidence="1 4" id="KW-0812">Transmembrane</keyword>
<feature type="transmembrane region" description="Helical" evidence="4">
    <location>
        <begin position="262"/>
        <end position="279"/>
    </location>
</feature>
<dbReference type="Gene3D" id="1.20.1250.20">
    <property type="entry name" value="MFS general substrate transporter like domains"/>
    <property type="match status" value="2"/>
</dbReference>
<protein>
    <submittedName>
        <fullName evidence="6">Polyol permease family</fullName>
    </submittedName>
</protein>
<dbReference type="Proteomes" id="UP000294555">
    <property type="component" value="Unassembled WGS sequence"/>
</dbReference>
<feature type="transmembrane region" description="Helical" evidence="4">
    <location>
        <begin position="112"/>
        <end position="132"/>
    </location>
</feature>
<gene>
    <name evidence="6" type="ORF">EZJ58_5835</name>
</gene>
<dbReference type="SUPFAM" id="SSF103473">
    <property type="entry name" value="MFS general substrate transporter"/>
    <property type="match status" value="1"/>
</dbReference>
<feature type="transmembrane region" description="Helical" evidence="4">
    <location>
        <begin position="231"/>
        <end position="250"/>
    </location>
</feature>
<feature type="transmembrane region" description="Helical" evidence="4">
    <location>
        <begin position="291"/>
        <end position="310"/>
    </location>
</feature>
<dbReference type="PANTHER" id="PTHR23518:SF2">
    <property type="entry name" value="MAJOR FACILITATOR SUPERFAMILY TRANSPORTER"/>
    <property type="match status" value="1"/>
</dbReference>
<comment type="caution">
    <text evidence="6">The sequence shown here is derived from an EMBL/GenBank/DDBJ whole genome shotgun (WGS) entry which is preliminary data.</text>
</comment>
<dbReference type="CDD" id="cd17337">
    <property type="entry name" value="MFS_CsbX"/>
    <property type="match status" value="1"/>
</dbReference>
<feature type="transmembrane region" description="Helical" evidence="4">
    <location>
        <begin position="175"/>
        <end position="192"/>
    </location>
</feature>
<feature type="domain" description="Major facilitator superfamily (MFS) profile" evidence="5">
    <location>
        <begin position="14"/>
        <end position="408"/>
    </location>
</feature>
<feature type="transmembrane region" description="Helical" evidence="4">
    <location>
        <begin position="144"/>
        <end position="169"/>
    </location>
</feature>
<dbReference type="PROSITE" id="PS50850">
    <property type="entry name" value="MFS"/>
    <property type="match status" value="1"/>
</dbReference>
<keyword evidence="2 4" id="KW-1133">Transmembrane helix</keyword>
<accession>A0A4R1NRT5</accession>
<feature type="transmembrane region" description="Helical" evidence="4">
    <location>
        <begin position="322"/>
        <end position="345"/>
    </location>
</feature>
<dbReference type="InterPro" id="IPR004748">
    <property type="entry name" value="Polyol_permease-like"/>
</dbReference>
<dbReference type="GO" id="GO:0022857">
    <property type="term" value="F:transmembrane transporter activity"/>
    <property type="evidence" value="ECO:0007669"/>
    <property type="project" value="InterPro"/>
</dbReference>
<dbReference type="Pfam" id="PF07690">
    <property type="entry name" value="MFS_1"/>
    <property type="match status" value="1"/>
</dbReference>
<dbReference type="RefSeq" id="WP_132927685.1">
    <property type="nucleotide sequence ID" value="NZ_CP075169.1"/>
</dbReference>
<evidence type="ECO:0000313" key="6">
    <source>
        <dbReference type="EMBL" id="TCL07506.1"/>
    </source>
</evidence>
<dbReference type="NCBIfam" id="TIGR00897">
    <property type="entry name" value="2A0118"/>
    <property type="match status" value="1"/>
</dbReference>
<dbReference type="EMBL" id="SJOI01000001">
    <property type="protein sequence ID" value="TCL07506.1"/>
    <property type="molecule type" value="Genomic_DNA"/>
</dbReference>
<dbReference type="InterPro" id="IPR011701">
    <property type="entry name" value="MFS"/>
</dbReference>
<keyword evidence="3 4" id="KW-0472">Membrane</keyword>
<dbReference type="PANTHER" id="PTHR23518">
    <property type="entry name" value="C-METHYLTRANSFERASE"/>
    <property type="match status" value="1"/>
</dbReference>
<sequence length="442" mass="47945">MLDGMIKRIGLSPKLMLGYAGVLVFMMGEGLEQGWLSPYLINKGLTIQEAALLFSVYGLFAAISAWFSGVLAEIFGARRTMLTGFILFIIGSVFFLSFGLPSNNLSIMIPTYALRGLGYPLFAYGFLVWVAYEAPPKKLGSAVGIFWFVYSGGLSVLGVLYSSIVLPYLGEIHTLWSALAFVAIGAMIALLLNRGESHAGKDSHQEKTSIKYVLKGITIAFENPKIGLGGIVRTINTSAAYGFVVFMPMYMMEIGFTRANWLQMYAALWTMNIIFNLIFGIISDRLGWRNVVMWFGCAGCAITTLMFYYIPHFLGPNYLLTVISAGLFGICLAAFVPLSAIMPSLAPENKGAAMSVLNLGAGLSTFVGPAVVGLFIGSLGSGGVIWIYTGLYLFAGALMKFITLPKALPETTKIVYTTAENNVRPRVNNNEGGLIVNQQSEH</sequence>
<name>A0A4R1NRT5_9GAMM</name>
<feature type="transmembrane region" description="Helical" evidence="4">
    <location>
        <begin position="12"/>
        <end position="31"/>
    </location>
</feature>
<evidence type="ECO:0000313" key="7">
    <source>
        <dbReference type="Proteomes" id="UP000294555"/>
    </source>
</evidence>
<dbReference type="OrthoDB" id="3522477at2"/>
<keyword evidence="7" id="KW-1185">Reference proteome</keyword>